<dbReference type="InterPro" id="IPR050222">
    <property type="entry name" value="MATE_MdtK"/>
</dbReference>
<dbReference type="Pfam" id="PF01554">
    <property type="entry name" value="MatE"/>
    <property type="match status" value="2"/>
</dbReference>
<evidence type="ECO:0000256" key="13">
    <source>
        <dbReference type="SAM" id="Phobius"/>
    </source>
</evidence>
<comment type="similarity">
    <text evidence="3">Belongs to the multi antimicrobial extrusion (MATE) (TC 2.A.66.1) family.</text>
</comment>
<evidence type="ECO:0000256" key="1">
    <source>
        <dbReference type="ARBA" id="ARBA00003408"/>
    </source>
</evidence>
<dbReference type="GO" id="GO:0015297">
    <property type="term" value="F:antiporter activity"/>
    <property type="evidence" value="ECO:0007669"/>
    <property type="project" value="UniProtKB-KW"/>
</dbReference>
<evidence type="ECO:0000256" key="9">
    <source>
        <dbReference type="ARBA" id="ARBA00022989"/>
    </source>
</evidence>
<evidence type="ECO:0000313" key="15">
    <source>
        <dbReference type="Proteomes" id="UP000003100"/>
    </source>
</evidence>
<feature type="transmembrane region" description="Helical" evidence="13">
    <location>
        <begin position="135"/>
        <end position="155"/>
    </location>
</feature>
<feature type="transmembrane region" description="Helical" evidence="13">
    <location>
        <begin position="175"/>
        <end position="192"/>
    </location>
</feature>
<feature type="transmembrane region" description="Helical" evidence="13">
    <location>
        <begin position="204"/>
        <end position="228"/>
    </location>
</feature>
<dbReference type="InterPro" id="IPR002528">
    <property type="entry name" value="MATE_fam"/>
</dbReference>
<sequence length="488" mass="53543">MIFKVKSYGFWPMTFFCGKTRNLPIDLRGNITLDKGAFTMEQNNTFMKTRPIFPLLMSMSIPMMLSMLIQSLYNIVDSIYVSRLGTDALTAVSLAYPLQNVVVSVSVGIGVGITSAISIHLGAGNQEKANRSATIGLALAFFHCLLFLLAGIFVTKPFLKLFTNDVQILADACDYTYIVLCLSFGALLQVTMEKIFQGIGEMKLTMYLLSSGCIINIILDPILIFGFLGFPALGVKGAAIATVIGQICAFLLYIVVYRKKKLSIRIHPRYLCFDKQIILQIYGVGIPSSIMMTLPSILISVLNRILASFSSVYVAVLGVYFKLQTFIYMPANGIVQGLRPIIGYNYGAGETKRVKSAIRYSLLAAATLMLLGTLLSLLIPTQIFSLFDADEELMSAGVTALRIICLGFLISTIGIIYSGTFEALGKGKHSLIISLLRQFLITIPCGFILSRFFGPVGVWISFPVGELCASVAAFFLLRHFKKGIYSPF</sequence>
<evidence type="ECO:0000256" key="10">
    <source>
        <dbReference type="ARBA" id="ARBA00023065"/>
    </source>
</evidence>
<name>C0CII5_BLAHS</name>
<feature type="transmembrane region" description="Helical" evidence="13">
    <location>
        <begin position="277"/>
        <end position="299"/>
    </location>
</feature>
<dbReference type="PIRSF" id="PIRSF006603">
    <property type="entry name" value="DinF"/>
    <property type="match status" value="1"/>
</dbReference>
<dbReference type="InterPro" id="IPR048279">
    <property type="entry name" value="MdtK-like"/>
</dbReference>
<dbReference type="AlphaFoldDB" id="C0CII5"/>
<dbReference type="EMBL" id="ACBZ01000023">
    <property type="protein sequence ID" value="EEG50483.1"/>
    <property type="molecule type" value="Genomic_DNA"/>
</dbReference>
<dbReference type="GO" id="GO:0005886">
    <property type="term" value="C:plasma membrane"/>
    <property type="evidence" value="ECO:0007669"/>
    <property type="project" value="UniProtKB-SubCell"/>
</dbReference>
<feature type="transmembrane region" description="Helical" evidence="13">
    <location>
        <begin position="305"/>
        <end position="323"/>
    </location>
</feature>
<comment type="caution">
    <text evidence="14">The sequence shown here is derived from an EMBL/GenBank/DDBJ whole genome shotgun (WGS) entry which is preliminary data.</text>
</comment>
<reference evidence="14 15" key="1">
    <citation type="submission" date="2009-01" db="EMBL/GenBank/DDBJ databases">
        <authorList>
            <person name="Fulton L."/>
            <person name="Clifton S."/>
            <person name="Fulton B."/>
            <person name="Xu J."/>
            <person name="Minx P."/>
            <person name="Pepin K.H."/>
            <person name="Johnson M."/>
            <person name="Bhonagiri V."/>
            <person name="Nash W.E."/>
            <person name="Mardis E.R."/>
            <person name="Wilson R.K."/>
        </authorList>
    </citation>
    <scope>NUCLEOTIDE SEQUENCE [LARGE SCALE GENOMIC DNA]</scope>
    <source>
        <strain evidence="15">DSM 10507 / JCM 14656 / S5a33</strain>
    </source>
</reference>
<feature type="transmembrane region" description="Helical" evidence="13">
    <location>
        <begin position="399"/>
        <end position="419"/>
    </location>
</feature>
<feature type="transmembrane region" description="Helical" evidence="13">
    <location>
        <begin position="101"/>
        <end position="123"/>
    </location>
</feature>
<dbReference type="PANTHER" id="PTHR43298:SF2">
    <property type="entry name" value="FMN_FAD EXPORTER YEEO-RELATED"/>
    <property type="match status" value="1"/>
</dbReference>
<evidence type="ECO:0000313" key="14">
    <source>
        <dbReference type="EMBL" id="EEG50483.1"/>
    </source>
</evidence>
<dbReference type="eggNOG" id="COG0534">
    <property type="taxonomic scope" value="Bacteria"/>
</dbReference>
<dbReference type="PATRIC" id="fig|476272.21.peg.3655"/>
<dbReference type="GO" id="GO:0042910">
    <property type="term" value="F:xenobiotic transmembrane transporter activity"/>
    <property type="evidence" value="ECO:0007669"/>
    <property type="project" value="InterPro"/>
</dbReference>
<evidence type="ECO:0000256" key="7">
    <source>
        <dbReference type="ARBA" id="ARBA00022475"/>
    </source>
</evidence>
<feature type="transmembrane region" description="Helical" evidence="13">
    <location>
        <begin position="234"/>
        <end position="256"/>
    </location>
</feature>
<protein>
    <recommendedName>
        <fullName evidence="4">Probable multidrug resistance protein NorM</fullName>
    </recommendedName>
    <alternativeName>
        <fullName evidence="12">Multidrug-efflux transporter</fullName>
    </alternativeName>
</protein>
<dbReference type="HOGENOM" id="CLU_012893_0_1_9"/>
<evidence type="ECO:0000256" key="2">
    <source>
        <dbReference type="ARBA" id="ARBA00004651"/>
    </source>
</evidence>
<comment type="function">
    <text evidence="1">Multidrug efflux pump.</text>
</comment>
<keyword evidence="9 13" id="KW-1133">Transmembrane helix</keyword>
<dbReference type="Proteomes" id="UP000003100">
    <property type="component" value="Unassembled WGS sequence"/>
</dbReference>
<evidence type="ECO:0000256" key="11">
    <source>
        <dbReference type="ARBA" id="ARBA00023136"/>
    </source>
</evidence>
<feature type="transmembrane region" description="Helical" evidence="13">
    <location>
        <begin position="52"/>
        <end position="73"/>
    </location>
</feature>
<feature type="transmembrane region" description="Helical" evidence="13">
    <location>
        <begin position="456"/>
        <end position="477"/>
    </location>
</feature>
<evidence type="ECO:0000256" key="5">
    <source>
        <dbReference type="ARBA" id="ARBA00022448"/>
    </source>
</evidence>
<evidence type="ECO:0000256" key="4">
    <source>
        <dbReference type="ARBA" id="ARBA00020268"/>
    </source>
</evidence>
<proteinExistence type="inferred from homology"/>
<evidence type="ECO:0000256" key="8">
    <source>
        <dbReference type="ARBA" id="ARBA00022692"/>
    </source>
</evidence>
<dbReference type="NCBIfam" id="TIGR00797">
    <property type="entry name" value="matE"/>
    <property type="match status" value="1"/>
</dbReference>
<accession>C0CII5</accession>
<gene>
    <name evidence="14" type="ORF">RUMHYD_00649</name>
</gene>
<keyword evidence="15" id="KW-1185">Reference proteome</keyword>
<keyword evidence="11 13" id="KW-0472">Membrane</keyword>
<reference evidence="14 15" key="2">
    <citation type="submission" date="2009-02" db="EMBL/GenBank/DDBJ databases">
        <title>Draft genome sequence of Blautia hydrogenotrophica DSM 10507 (Ruminococcus hydrogenotrophicus DSM 10507).</title>
        <authorList>
            <person name="Sudarsanam P."/>
            <person name="Ley R."/>
            <person name="Guruge J."/>
            <person name="Turnbaugh P.J."/>
            <person name="Mahowald M."/>
            <person name="Liep D."/>
            <person name="Gordon J."/>
        </authorList>
    </citation>
    <scope>NUCLEOTIDE SEQUENCE [LARGE SCALE GENOMIC DNA]</scope>
    <source>
        <strain evidence="15">DSM 10507 / JCM 14656 / S5a33</strain>
    </source>
</reference>
<organism evidence="14 15">
    <name type="scientific">Blautia hydrogenotrophica (strain DSM 10507 / JCM 14656 / S5a33)</name>
    <name type="common">Ruminococcus hydrogenotrophicus</name>
    <dbReference type="NCBI Taxonomy" id="476272"/>
    <lineage>
        <taxon>Bacteria</taxon>
        <taxon>Bacillati</taxon>
        <taxon>Bacillota</taxon>
        <taxon>Clostridia</taxon>
        <taxon>Lachnospirales</taxon>
        <taxon>Lachnospiraceae</taxon>
        <taxon>Blautia</taxon>
    </lineage>
</organism>
<keyword evidence="8 13" id="KW-0812">Transmembrane</keyword>
<feature type="transmembrane region" description="Helical" evidence="13">
    <location>
        <begin position="360"/>
        <end position="379"/>
    </location>
</feature>
<keyword evidence="6" id="KW-0050">Antiport</keyword>
<evidence type="ECO:0000256" key="12">
    <source>
        <dbReference type="ARBA" id="ARBA00031636"/>
    </source>
</evidence>
<dbReference type="GO" id="GO:0006811">
    <property type="term" value="P:monoatomic ion transport"/>
    <property type="evidence" value="ECO:0007669"/>
    <property type="project" value="UniProtKB-KW"/>
</dbReference>
<comment type="subcellular location">
    <subcellularLocation>
        <location evidence="2">Cell membrane</location>
        <topology evidence="2">Multi-pass membrane protein</topology>
    </subcellularLocation>
</comment>
<keyword evidence="10" id="KW-0406">Ion transport</keyword>
<evidence type="ECO:0000256" key="6">
    <source>
        <dbReference type="ARBA" id="ARBA00022449"/>
    </source>
</evidence>
<feature type="transmembrane region" description="Helical" evidence="13">
    <location>
        <begin position="431"/>
        <end position="450"/>
    </location>
</feature>
<keyword evidence="7" id="KW-1003">Cell membrane</keyword>
<evidence type="ECO:0000256" key="3">
    <source>
        <dbReference type="ARBA" id="ARBA00010199"/>
    </source>
</evidence>
<dbReference type="PANTHER" id="PTHR43298">
    <property type="entry name" value="MULTIDRUG RESISTANCE PROTEIN NORM-RELATED"/>
    <property type="match status" value="1"/>
</dbReference>
<keyword evidence="5" id="KW-0813">Transport</keyword>